<evidence type="ECO:0000313" key="4">
    <source>
        <dbReference type="EMBL" id="CZR64627.1"/>
    </source>
</evidence>
<feature type="region of interest" description="Disordered" evidence="2">
    <location>
        <begin position="109"/>
        <end position="192"/>
    </location>
</feature>
<dbReference type="OrthoDB" id="3565417at2759"/>
<dbReference type="AlphaFoldDB" id="A0A1L7XI42"/>
<proteinExistence type="predicted"/>
<keyword evidence="1" id="KW-0479">Metal-binding</keyword>
<dbReference type="STRING" id="576137.A0A1L7XI42"/>
<accession>A0A1L7XI42</accession>
<gene>
    <name evidence="4" type="ORF">PAC_14525</name>
</gene>
<evidence type="ECO:0000313" key="5">
    <source>
        <dbReference type="Proteomes" id="UP000184330"/>
    </source>
</evidence>
<dbReference type="Proteomes" id="UP000184330">
    <property type="component" value="Unassembled WGS sequence"/>
</dbReference>
<feature type="compositionally biased region" description="Pro residues" evidence="2">
    <location>
        <begin position="138"/>
        <end position="148"/>
    </location>
</feature>
<name>A0A1L7XI42_9HELO</name>
<reference evidence="4 5" key="1">
    <citation type="submission" date="2016-03" db="EMBL/GenBank/DDBJ databases">
        <authorList>
            <person name="Ploux O."/>
        </authorList>
    </citation>
    <scope>NUCLEOTIDE SEQUENCE [LARGE SCALE GENOMIC DNA]</scope>
    <source>
        <strain evidence="4 5">UAMH 11012</strain>
    </source>
</reference>
<keyword evidence="1" id="KW-0862">Zinc</keyword>
<evidence type="ECO:0000256" key="2">
    <source>
        <dbReference type="SAM" id="MobiDB-lite"/>
    </source>
</evidence>
<evidence type="ECO:0000256" key="1">
    <source>
        <dbReference type="PROSITE-ProRule" id="PRU00175"/>
    </source>
</evidence>
<dbReference type="PROSITE" id="PS50089">
    <property type="entry name" value="ZF_RING_2"/>
    <property type="match status" value="1"/>
</dbReference>
<evidence type="ECO:0000259" key="3">
    <source>
        <dbReference type="PROSITE" id="PS50089"/>
    </source>
</evidence>
<keyword evidence="5" id="KW-1185">Reference proteome</keyword>
<dbReference type="InterPro" id="IPR001841">
    <property type="entry name" value="Znf_RING"/>
</dbReference>
<feature type="domain" description="RING-type" evidence="3">
    <location>
        <begin position="321"/>
        <end position="368"/>
    </location>
</feature>
<dbReference type="SUPFAM" id="SSF57850">
    <property type="entry name" value="RING/U-box"/>
    <property type="match status" value="1"/>
</dbReference>
<dbReference type="EMBL" id="FJOG01000027">
    <property type="protein sequence ID" value="CZR64627.1"/>
    <property type="molecule type" value="Genomic_DNA"/>
</dbReference>
<keyword evidence="1" id="KW-0863">Zinc-finger</keyword>
<dbReference type="GO" id="GO:0008270">
    <property type="term" value="F:zinc ion binding"/>
    <property type="evidence" value="ECO:0007669"/>
    <property type="project" value="UniProtKB-KW"/>
</dbReference>
<sequence>MAQLWDPRTILDLHPELKGFKCAGTTKKGGRCCQSFISNVNKAQAGQVLRQLSAINIVEQGVDVGFLAQLRNLATCTLCPRWHHGNADQINRTTIKFRQAVERYVVESRAQGGQVQRQNEVPVVQQGEARPQVAAAPRAPPVNRPAPQPRRNHVYVAPAPRPPVVPVNRQPARPQAPAPAPLQQQPNHKAREQAELEERFLAAFGWPFQQDPATARILLAQQQAAQQELERGFARIRAEREVAGLQARVAAAQHPAVNFPVPPRAPAPAPRPTVNAQQLPPRAPRPYGPPAPAVQARALRPYGPAIVPQRIVHRRPIDEECFVCMEAINSPQDAVWCKGECGKNLHLVCFAQWARGKMQGEVKCGHCRAPWVWD</sequence>
<organism evidence="4 5">
    <name type="scientific">Phialocephala subalpina</name>
    <dbReference type="NCBI Taxonomy" id="576137"/>
    <lineage>
        <taxon>Eukaryota</taxon>
        <taxon>Fungi</taxon>
        <taxon>Dikarya</taxon>
        <taxon>Ascomycota</taxon>
        <taxon>Pezizomycotina</taxon>
        <taxon>Leotiomycetes</taxon>
        <taxon>Helotiales</taxon>
        <taxon>Mollisiaceae</taxon>
        <taxon>Phialocephala</taxon>
        <taxon>Phialocephala fortinii species complex</taxon>
    </lineage>
</organism>
<protein>
    <recommendedName>
        <fullName evidence="3">RING-type domain-containing protein</fullName>
    </recommendedName>
</protein>